<dbReference type="AlphaFoldDB" id="A0A2M7FYW0"/>
<dbReference type="Pfam" id="PF00753">
    <property type="entry name" value="Lactamase_B"/>
    <property type="match status" value="1"/>
</dbReference>
<sequence>MSLAIATFPVGLLQCNCSIVSDPETREALIIDPGGDAPKILDYLKENQLKARYLLHTHAHFDHVGATRELKETLGAEILLHPEDLFLYDQVPMQGALFGLQLEATTPTDRPLEDEMEICFGKQTTRILHTPGHTPGSVCFHFEGHESHLFSGDTLFKGGIGRTDLWGGSQETLMRSIHRRLLCLDESTQIYPGHGPQSTLWHEKKQNPFLV</sequence>
<keyword evidence="4" id="KW-0862">Zinc</keyword>
<keyword evidence="2" id="KW-0479">Metal-binding</keyword>
<evidence type="ECO:0000256" key="3">
    <source>
        <dbReference type="ARBA" id="ARBA00022801"/>
    </source>
</evidence>
<dbReference type="InterPro" id="IPR001279">
    <property type="entry name" value="Metallo-B-lactamas"/>
</dbReference>
<dbReference type="SUPFAM" id="SSF56281">
    <property type="entry name" value="Metallo-hydrolase/oxidoreductase"/>
    <property type="match status" value="1"/>
</dbReference>
<accession>A0A2M7FYW0</accession>
<dbReference type="EMBL" id="PFFQ01000061">
    <property type="protein sequence ID" value="PIW14280.1"/>
    <property type="molecule type" value="Genomic_DNA"/>
</dbReference>
<gene>
    <name evidence="6" type="ORF">COW36_21940</name>
</gene>
<dbReference type="Proteomes" id="UP000231019">
    <property type="component" value="Unassembled WGS sequence"/>
</dbReference>
<comment type="cofactor">
    <cofactor evidence="1">
        <name>Zn(2+)</name>
        <dbReference type="ChEBI" id="CHEBI:29105"/>
    </cofactor>
</comment>
<evidence type="ECO:0000256" key="1">
    <source>
        <dbReference type="ARBA" id="ARBA00001947"/>
    </source>
</evidence>
<evidence type="ECO:0000313" key="6">
    <source>
        <dbReference type="EMBL" id="PIW14280.1"/>
    </source>
</evidence>
<evidence type="ECO:0000259" key="5">
    <source>
        <dbReference type="SMART" id="SM00849"/>
    </source>
</evidence>
<reference evidence="6 7" key="1">
    <citation type="submission" date="2017-09" db="EMBL/GenBank/DDBJ databases">
        <title>Depth-based differentiation of microbial function through sediment-hosted aquifers and enrichment of novel symbionts in the deep terrestrial subsurface.</title>
        <authorList>
            <person name="Probst A.J."/>
            <person name="Ladd B."/>
            <person name="Jarett J.K."/>
            <person name="Geller-Mcgrath D.E."/>
            <person name="Sieber C.M."/>
            <person name="Emerson J.B."/>
            <person name="Anantharaman K."/>
            <person name="Thomas B.C."/>
            <person name="Malmstrom R."/>
            <person name="Stieglmeier M."/>
            <person name="Klingl A."/>
            <person name="Woyke T."/>
            <person name="Ryan C.M."/>
            <person name="Banfield J.F."/>
        </authorList>
    </citation>
    <scope>NUCLEOTIDE SEQUENCE [LARGE SCALE GENOMIC DNA]</scope>
    <source>
        <strain evidence="6">CG17_big_fil_post_rev_8_21_14_2_50_48_46</strain>
    </source>
</reference>
<proteinExistence type="predicted"/>
<dbReference type="SMART" id="SM00849">
    <property type="entry name" value="Lactamase_B"/>
    <property type="match status" value="1"/>
</dbReference>
<comment type="caution">
    <text evidence="6">The sequence shown here is derived from an EMBL/GenBank/DDBJ whole genome shotgun (WGS) entry which is preliminary data.</text>
</comment>
<feature type="domain" description="Metallo-beta-lactamase" evidence="5">
    <location>
        <begin position="14"/>
        <end position="194"/>
    </location>
</feature>
<keyword evidence="3 6" id="KW-0378">Hydrolase</keyword>
<dbReference type="CDD" id="cd06262">
    <property type="entry name" value="metallo-hydrolase-like_MBL-fold"/>
    <property type="match status" value="1"/>
</dbReference>
<dbReference type="PANTHER" id="PTHR46233:SF3">
    <property type="entry name" value="HYDROXYACYLGLUTATHIONE HYDROLASE GLOC"/>
    <property type="match status" value="1"/>
</dbReference>
<evidence type="ECO:0000256" key="4">
    <source>
        <dbReference type="ARBA" id="ARBA00022833"/>
    </source>
</evidence>
<dbReference type="InterPro" id="IPR051453">
    <property type="entry name" value="MBL_Glyoxalase_II"/>
</dbReference>
<dbReference type="GO" id="GO:0046872">
    <property type="term" value="F:metal ion binding"/>
    <property type="evidence" value="ECO:0007669"/>
    <property type="project" value="UniProtKB-KW"/>
</dbReference>
<organism evidence="6 7">
    <name type="scientific">bacterium (Candidatus Blackallbacteria) CG17_big_fil_post_rev_8_21_14_2_50_48_46</name>
    <dbReference type="NCBI Taxonomy" id="2014261"/>
    <lineage>
        <taxon>Bacteria</taxon>
        <taxon>Candidatus Blackallbacteria</taxon>
    </lineage>
</organism>
<protein>
    <submittedName>
        <fullName evidence="6">MBL fold metallo-hydrolase</fullName>
    </submittedName>
</protein>
<dbReference type="GO" id="GO:0016787">
    <property type="term" value="F:hydrolase activity"/>
    <property type="evidence" value="ECO:0007669"/>
    <property type="project" value="UniProtKB-KW"/>
</dbReference>
<evidence type="ECO:0000256" key="2">
    <source>
        <dbReference type="ARBA" id="ARBA00022723"/>
    </source>
</evidence>
<dbReference type="InterPro" id="IPR036866">
    <property type="entry name" value="RibonucZ/Hydroxyglut_hydro"/>
</dbReference>
<dbReference type="Gene3D" id="3.60.15.10">
    <property type="entry name" value="Ribonuclease Z/Hydroxyacylglutathione hydrolase-like"/>
    <property type="match status" value="1"/>
</dbReference>
<dbReference type="PANTHER" id="PTHR46233">
    <property type="entry name" value="HYDROXYACYLGLUTATHIONE HYDROLASE GLOC"/>
    <property type="match status" value="1"/>
</dbReference>
<name>A0A2M7FYW0_9BACT</name>
<evidence type="ECO:0000313" key="7">
    <source>
        <dbReference type="Proteomes" id="UP000231019"/>
    </source>
</evidence>